<dbReference type="Pfam" id="PF04248">
    <property type="entry name" value="NTP_transf_9"/>
    <property type="match status" value="1"/>
</dbReference>
<sequence length="127" mass="14205">MPTTEEIRQRITVTPESRAVTVYFDDVVVASTNEALRLEETGYDPVYYIPRDRVEMSYLVGTDQRTTCPYKGEARYWTISAMGRAGENGAWSYETPHEGVSEIAGYIAFAKDAARTEVDVPPTGQGR</sequence>
<dbReference type="AlphaFoldDB" id="A0A4Y8RIH3"/>
<gene>
    <name evidence="2" type="ORF">E3C22_13975</name>
</gene>
<reference evidence="2 3" key="1">
    <citation type="submission" date="2019-03" db="EMBL/GenBank/DDBJ databases">
        <title>Jiella endophytica sp. nov., a novel endophytic bacterium isolated from root of Ficus microcarpa Linn. f.</title>
        <authorList>
            <person name="Tuo L."/>
        </authorList>
    </citation>
    <scope>NUCLEOTIDE SEQUENCE [LARGE SCALE GENOMIC DNA]</scope>
    <source>
        <strain evidence="2 3">CBS5Q-3</strain>
    </source>
</reference>
<accession>A0A4Y8RIH3</accession>
<evidence type="ECO:0000313" key="2">
    <source>
        <dbReference type="EMBL" id="TFF21784.1"/>
    </source>
</evidence>
<feature type="domain" description="DUF427" evidence="1">
    <location>
        <begin position="20"/>
        <end position="111"/>
    </location>
</feature>
<protein>
    <submittedName>
        <fullName evidence="2">DUF427 domain-containing protein</fullName>
    </submittedName>
</protein>
<keyword evidence="3" id="KW-1185">Reference proteome</keyword>
<evidence type="ECO:0000313" key="3">
    <source>
        <dbReference type="Proteomes" id="UP000298179"/>
    </source>
</evidence>
<dbReference type="PANTHER" id="PTHR34310:SF9">
    <property type="entry name" value="BLR5716 PROTEIN"/>
    <property type="match status" value="1"/>
</dbReference>
<dbReference type="RefSeq" id="WP_134762667.1">
    <property type="nucleotide sequence ID" value="NZ_SOZD01000004.1"/>
</dbReference>
<dbReference type="EMBL" id="SOZD01000004">
    <property type="protein sequence ID" value="TFF21784.1"/>
    <property type="molecule type" value="Genomic_DNA"/>
</dbReference>
<dbReference type="Gene3D" id="2.170.150.40">
    <property type="entry name" value="Domain of unknown function (DUF427)"/>
    <property type="match status" value="1"/>
</dbReference>
<dbReference type="Proteomes" id="UP000298179">
    <property type="component" value="Unassembled WGS sequence"/>
</dbReference>
<dbReference type="InterPro" id="IPR038694">
    <property type="entry name" value="DUF427_sf"/>
</dbReference>
<comment type="caution">
    <text evidence="2">The sequence shown here is derived from an EMBL/GenBank/DDBJ whole genome shotgun (WGS) entry which is preliminary data.</text>
</comment>
<organism evidence="2 3">
    <name type="scientific">Jiella endophytica</name>
    <dbReference type="NCBI Taxonomy" id="2558362"/>
    <lineage>
        <taxon>Bacteria</taxon>
        <taxon>Pseudomonadati</taxon>
        <taxon>Pseudomonadota</taxon>
        <taxon>Alphaproteobacteria</taxon>
        <taxon>Hyphomicrobiales</taxon>
        <taxon>Aurantimonadaceae</taxon>
        <taxon>Jiella</taxon>
    </lineage>
</organism>
<evidence type="ECO:0000259" key="1">
    <source>
        <dbReference type="Pfam" id="PF04248"/>
    </source>
</evidence>
<name>A0A4Y8RIH3_9HYPH</name>
<dbReference type="OrthoDB" id="9815163at2"/>
<dbReference type="InterPro" id="IPR007361">
    <property type="entry name" value="DUF427"/>
</dbReference>
<dbReference type="PANTHER" id="PTHR34310">
    <property type="entry name" value="DUF427 DOMAIN PROTEIN (AFU_ORTHOLOGUE AFUA_3G02220)"/>
    <property type="match status" value="1"/>
</dbReference>
<proteinExistence type="predicted"/>